<protein>
    <submittedName>
        <fullName evidence="2">Uncharacterized protein</fullName>
    </submittedName>
</protein>
<reference evidence="2" key="1">
    <citation type="submission" date="2021-02" db="EMBL/GenBank/DDBJ databases">
        <authorList>
            <person name="Nowell W R."/>
        </authorList>
    </citation>
    <scope>NUCLEOTIDE SEQUENCE</scope>
</reference>
<organism evidence="2 3">
    <name type="scientific">Didymodactylos carnosus</name>
    <dbReference type="NCBI Taxonomy" id="1234261"/>
    <lineage>
        <taxon>Eukaryota</taxon>
        <taxon>Metazoa</taxon>
        <taxon>Spiralia</taxon>
        <taxon>Gnathifera</taxon>
        <taxon>Rotifera</taxon>
        <taxon>Eurotatoria</taxon>
        <taxon>Bdelloidea</taxon>
        <taxon>Philodinida</taxon>
        <taxon>Philodinidae</taxon>
        <taxon>Didymodactylos</taxon>
    </lineage>
</organism>
<evidence type="ECO:0000313" key="2">
    <source>
        <dbReference type="EMBL" id="CAF3846156.1"/>
    </source>
</evidence>
<accession>A0A8S2KD30</accession>
<dbReference type="Proteomes" id="UP000682733">
    <property type="component" value="Unassembled WGS sequence"/>
</dbReference>
<dbReference type="AlphaFoldDB" id="A0A8S2KD30"/>
<evidence type="ECO:0000313" key="3">
    <source>
        <dbReference type="Proteomes" id="UP000682733"/>
    </source>
</evidence>
<sequence length="81" mass="9061">MDDKSTPIAEVISPLNIAVPLQTDGGNTHNVTLSKNFTEIMIKAAAKRMEMILEMTENISQQDGLQQQQPKIKKLRNNLII</sequence>
<comment type="caution">
    <text evidence="2">The sequence shown here is derived from an EMBL/GenBank/DDBJ whole genome shotgun (WGS) entry which is preliminary data.</text>
</comment>
<evidence type="ECO:0000313" key="1">
    <source>
        <dbReference type="EMBL" id="CAF1083495.1"/>
    </source>
</evidence>
<dbReference type="EMBL" id="CAJNOK010009198">
    <property type="protein sequence ID" value="CAF1083495.1"/>
    <property type="molecule type" value="Genomic_DNA"/>
</dbReference>
<name>A0A8S2KD30_9BILA</name>
<dbReference type="EMBL" id="CAJOBA010009216">
    <property type="protein sequence ID" value="CAF3846156.1"/>
    <property type="molecule type" value="Genomic_DNA"/>
</dbReference>
<dbReference type="Proteomes" id="UP000677228">
    <property type="component" value="Unassembled WGS sequence"/>
</dbReference>
<proteinExistence type="predicted"/>
<gene>
    <name evidence="1" type="ORF">OVA965_LOCUS18477</name>
    <name evidence="2" type="ORF">TMI583_LOCUS18489</name>
</gene>